<dbReference type="EMBL" id="BROD01000001">
    <property type="protein sequence ID" value="GKX67653.1"/>
    <property type="molecule type" value="Genomic_DNA"/>
</dbReference>
<comment type="caution">
    <text evidence="1">The sequence shown here is derived from an EMBL/GenBank/DDBJ whole genome shotgun (WGS) entry which is preliminary data.</text>
</comment>
<sequence>MTYRRKVRKFIIIIVLLTGITTFLVHNIVLNILSPSLVYFSTALYIYSLRNEIAEDIAKRYGNDSNKLRLNYIVINASLIVGISLVIISLIVALQYLMLH</sequence>
<gene>
    <name evidence="1" type="ORF">rsdtw13_29110</name>
</gene>
<reference evidence="1" key="1">
    <citation type="journal article" date="2025" name="Int. J. Syst. Evol. Microbiol.">
        <title>Inconstantimicrobium mannanitabidum sp. nov., a novel member of the family Clostridiaceae isolated from anoxic soil under the treatment of reductive soil disinfestation.</title>
        <authorList>
            <person name="Ueki A."/>
            <person name="Tonouchi A."/>
            <person name="Honma S."/>
            <person name="Kaku N."/>
            <person name="Ueki K."/>
        </authorList>
    </citation>
    <scope>NUCLEOTIDE SEQUENCE</scope>
    <source>
        <strain evidence="1">TW13</strain>
    </source>
</reference>
<evidence type="ECO:0000313" key="2">
    <source>
        <dbReference type="Proteomes" id="UP001058074"/>
    </source>
</evidence>
<evidence type="ECO:0000313" key="1">
    <source>
        <dbReference type="EMBL" id="GKX67653.1"/>
    </source>
</evidence>
<organism evidence="1 2">
    <name type="scientific">Inconstantimicrobium mannanitabidum</name>
    <dbReference type="NCBI Taxonomy" id="1604901"/>
    <lineage>
        <taxon>Bacteria</taxon>
        <taxon>Bacillati</taxon>
        <taxon>Bacillota</taxon>
        <taxon>Clostridia</taxon>
        <taxon>Eubacteriales</taxon>
        <taxon>Clostridiaceae</taxon>
        <taxon>Inconstantimicrobium</taxon>
    </lineage>
</organism>
<name>A0ACB5REF1_9CLOT</name>
<dbReference type="Proteomes" id="UP001058074">
    <property type="component" value="Unassembled WGS sequence"/>
</dbReference>
<keyword evidence="2" id="KW-1185">Reference proteome</keyword>
<proteinExistence type="predicted"/>
<protein>
    <submittedName>
        <fullName evidence="1">Uncharacterized protein</fullName>
    </submittedName>
</protein>
<accession>A0ACB5REF1</accession>